<reference evidence="2 3" key="1">
    <citation type="journal article" date="2024" name="Commun. Biol.">
        <title>Comparative genomic analysis of thermophilic fungi reveals convergent evolutionary adaptations and gene losses.</title>
        <authorList>
            <person name="Steindorff A.S."/>
            <person name="Aguilar-Pontes M.V."/>
            <person name="Robinson A.J."/>
            <person name="Andreopoulos B."/>
            <person name="LaButti K."/>
            <person name="Kuo A."/>
            <person name="Mondo S."/>
            <person name="Riley R."/>
            <person name="Otillar R."/>
            <person name="Haridas S."/>
            <person name="Lipzen A."/>
            <person name="Grimwood J."/>
            <person name="Schmutz J."/>
            <person name="Clum A."/>
            <person name="Reid I.D."/>
            <person name="Moisan M.C."/>
            <person name="Butler G."/>
            <person name="Nguyen T.T.M."/>
            <person name="Dewar K."/>
            <person name="Conant G."/>
            <person name="Drula E."/>
            <person name="Henrissat B."/>
            <person name="Hansel C."/>
            <person name="Singer S."/>
            <person name="Hutchinson M.I."/>
            <person name="de Vries R.P."/>
            <person name="Natvig D.O."/>
            <person name="Powell A.J."/>
            <person name="Tsang A."/>
            <person name="Grigoriev I.V."/>
        </authorList>
    </citation>
    <scope>NUCLEOTIDE SEQUENCE [LARGE SCALE GENOMIC DNA]</scope>
    <source>
        <strain evidence="2 3">CBS 494.80</strain>
    </source>
</reference>
<dbReference type="EMBL" id="JAZHXI010000023">
    <property type="protein sequence ID" value="KAL2060354.1"/>
    <property type="molecule type" value="Genomic_DNA"/>
</dbReference>
<name>A0ABR4BRS3_9HELO</name>
<organism evidence="2 3">
    <name type="scientific">Oculimacula yallundae</name>
    <dbReference type="NCBI Taxonomy" id="86028"/>
    <lineage>
        <taxon>Eukaryota</taxon>
        <taxon>Fungi</taxon>
        <taxon>Dikarya</taxon>
        <taxon>Ascomycota</taxon>
        <taxon>Pezizomycotina</taxon>
        <taxon>Leotiomycetes</taxon>
        <taxon>Helotiales</taxon>
        <taxon>Ploettnerulaceae</taxon>
        <taxon>Oculimacula</taxon>
    </lineage>
</organism>
<accession>A0ABR4BRS3</accession>
<feature type="compositionally biased region" description="Low complexity" evidence="1">
    <location>
        <begin position="37"/>
        <end position="54"/>
    </location>
</feature>
<evidence type="ECO:0000256" key="1">
    <source>
        <dbReference type="SAM" id="MobiDB-lite"/>
    </source>
</evidence>
<comment type="caution">
    <text evidence="2">The sequence shown here is derived from an EMBL/GenBank/DDBJ whole genome shotgun (WGS) entry which is preliminary data.</text>
</comment>
<feature type="region of interest" description="Disordered" evidence="1">
    <location>
        <begin position="37"/>
        <end position="60"/>
    </location>
</feature>
<proteinExistence type="predicted"/>
<gene>
    <name evidence="2" type="ORF">VTL71DRAFT_9749</name>
</gene>
<dbReference type="Proteomes" id="UP001595075">
    <property type="component" value="Unassembled WGS sequence"/>
</dbReference>
<evidence type="ECO:0000313" key="2">
    <source>
        <dbReference type="EMBL" id="KAL2060354.1"/>
    </source>
</evidence>
<sequence>MLSFIFYVVAAFCAIIFASILSSSSRATKTCSLPEIASSAPAPSSSSSSSSAPSTPEPSFPALQSCFRRTSLPTKKSVRFITQDPSCQLSADIVDVLQYDVHHDNPFRPVDDATCIPHTPGQKWAFSLSDGSIKMCKQLGSFDVPSFRSSRRPRCKNLIHYNECLDCRRPPIGGNTFLFDHVPSALPRNVPVFQVASGTDFLVLAGIAPLNRVVYTLAIRFRFLGSSIPCSFGLQPPLATPAPFASPSRGQSHVMSTPPPHPLVPDTHTRQHHRQWSLPRRPTPVLSGTAPYHLITSSLSSSGWICFAP</sequence>
<evidence type="ECO:0000313" key="3">
    <source>
        <dbReference type="Proteomes" id="UP001595075"/>
    </source>
</evidence>
<keyword evidence="3" id="KW-1185">Reference proteome</keyword>
<protein>
    <submittedName>
        <fullName evidence="2">Uncharacterized protein</fullName>
    </submittedName>
</protein>